<dbReference type="EMBL" id="FNQF01000002">
    <property type="protein sequence ID" value="SDZ95025.1"/>
    <property type="molecule type" value="Genomic_DNA"/>
</dbReference>
<feature type="chain" id="PRO_5011581524" evidence="1">
    <location>
        <begin position="32"/>
        <end position="396"/>
    </location>
</feature>
<dbReference type="Proteomes" id="UP000198820">
    <property type="component" value="Unassembled WGS sequence"/>
</dbReference>
<sequence>MTVSNQTNMNFTLKVLSFCAALFIISFNSYSQSQDSTSRPLISFDKIKFLENIDMTFDMRMGMQAYTFRGGDKYYNGVQFKNEHTALGISAKVHEKVDLHFRNRFNKGSDVQTLDQLGSNIELAYINVKATDQLNILLGKMNTFYGGYEYQYSAMNILEYNDIYSRALAYVTGAGIRFQAFENHNFGLQILNSRTMHYDDLYGDIAAYNVEEPDWPVAVVGNWNGRFFDGKLQTNYSASYSNQVKSRGTYFFTVGHKYQSKKFSIMYDFEYSYEQIDTKGIMTDIIQNDNVAEDVRYIENWMRAEYQFNDKFKGLLTLMTSSAYGNFENEKDHTRTSYGVIPTLYFSPFKDIDIRFYIAYIGRYYDYTDYAKETFNVSNYNKNEARIGFIAPFKIL</sequence>
<organism evidence="2 3">
    <name type="scientific">Psychroflexus halocasei</name>
    <dbReference type="NCBI Taxonomy" id="908615"/>
    <lineage>
        <taxon>Bacteria</taxon>
        <taxon>Pseudomonadati</taxon>
        <taxon>Bacteroidota</taxon>
        <taxon>Flavobacteriia</taxon>
        <taxon>Flavobacteriales</taxon>
        <taxon>Flavobacteriaceae</taxon>
        <taxon>Psychroflexus</taxon>
    </lineage>
</organism>
<keyword evidence="3" id="KW-1185">Reference proteome</keyword>
<evidence type="ECO:0000313" key="3">
    <source>
        <dbReference type="Proteomes" id="UP000198820"/>
    </source>
</evidence>
<reference evidence="2 3" key="1">
    <citation type="submission" date="2016-10" db="EMBL/GenBank/DDBJ databases">
        <authorList>
            <person name="de Groot N.N."/>
        </authorList>
    </citation>
    <scope>NUCLEOTIDE SEQUENCE [LARGE SCALE GENOMIC DNA]</scope>
    <source>
        <strain evidence="2 3">DSM 23581</strain>
    </source>
</reference>
<evidence type="ECO:0000256" key="1">
    <source>
        <dbReference type="SAM" id="SignalP"/>
    </source>
</evidence>
<dbReference type="InterPro" id="IPR010870">
    <property type="entry name" value="Porin_O/P"/>
</dbReference>
<gene>
    <name evidence="2" type="ORF">SAMN05421540_102267</name>
</gene>
<feature type="signal peptide" evidence="1">
    <location>
        <begin position="1"/>
        <end position="31"/>
    </location>
</feature>
<keyword evidence="1" id="KW-0732">Signal</keyword>
<name>A0A1H3X6K1_9FLAO</name>
<accession>A0A1H3X6K1</accession>
<evidence type="ECO:0000313" key="2">
    <source>
        <dbReference type="EMBL" id="SDZ95025.1"/>
    </source>
</evidence>
<dbReference type="AlphaFoldDB" id="A0A1H3X6K1"/>
<protein>
    <submittedName>
        <fullName evidence="2">Phosphate-selective porin O and P</fullName>
    </submittedName>
</protein>
<dbReference type="Pfam" id="PF07396">
    <property type="entry name" value="Porin_O_P"/>
    <property type="match status" value="1"/>
</dbReference>
<dbReference type="STRING" id="908615.SAMN05421540_102267"/>
<proteinExistence type="predicted"/>